<dbReference type="EMBL" id="JAGETT010000020">
    <property type="protein sequence ID" value="MBO1919898.1"/>
    <property type="molecule type" value="Genomic_DNA"/>
</dbReference>
<reference evidence="1" key="1">
    <citation type="submission" date="2021-03" db="EMBL/GenBank/DDBJ databases">
        <title>Molecular epidemiology and mechanisms of colistin and carbapenem resistance in Enterobacteriaceae from clinical isolates, the environment and porcine samples in Pretoria, South Africa.</title>
        <authorList>
            <person name="Bogoshi D."/>
            <person name="Mbelle N.M."/>
            <person name="Naidoo V."/>
            <person name="Osei Sekyere J."/>
        </authorList>
    </citation>
    <scope>NUCLEOTIDE SEQUENCE</scope>
    <source>
        <strain evidence="1">ESB009</strain>
    </source>
</reference>
<protein>
    <submittedName>
        <fullName evidence="1">Uncharacterized protein</fullName>
    </submittedName>
</protein>
<gene>
    <name evidence="1" type="ORF">J4710_04655</name>
</gene>
<comment type="caution">
    <text evidence="1">The sequence shown here is derived from an EMBL/GenBank/DDBJ whole genome shotgun (WGS) entry which is preliminary data.</text>
</comment>
<proteinExistence type="predicted"/>
<dbReference type="AlphaFoldDB" id="A0A939SPW4"/>
<sequence>MIKYQRIKEKDFGTTLYGTNKVLGIEDWVFTYVLEINECGNEEELLKTIWPLLEENIQNNYFNNFNKPEILQDMAINWMNSIPYVEIIGKEDIGEIMVGQRNLTMNHIVGICDNALPTMRH</sequence>
<accession>A0A939SPW4</accession>
<evidence type="ECO:0000313" key="1">
    <source>
        <dbReference type="EMBL" id="MBO1919898.1"/>
    </source>
</evidence>
<name>A0A939SPW4_STAXY</name>
<organism evidence="1">
    <name type="scientific">Staphylococcus xylosus</name>
    <dbReference type="NCBI Taxonomy" id="1288"/>
    <lineage>
        <taxon>Bacteria</taxon>
        <taxon>Bacillati</taxon>
        <taxon>Bacillota</taxon>
        <taxon>Bacilli</taxon>
        <taxon>Bacillales</taxon>
        <taxon>Staphylococcaceae</taxon>
        <taxon>Staphylococcus</taxon>
    </lineage>
</organism>